<accession>A0AAD7V220</accession>
<proteinExistence type="predicted"/>
<dbReference type="GeneID" id="83213833"/>
<comment type="caution">
    <text evidence="3">The sequence shown here is derived from an EMBL/GenBank/DDBJ whole genome shotgun (WGS) entry which is preliminary data.</text>
</comment>
<evidence type="ECO:0000256" key="1">
    <source>
        <dbReference type="SAM" id="Phobius"/>
    </source>
</evidence>
<keyword evidence="1" id="KW-0472">Membrane</keyword>
<evidence type="ECO:0000313" key="3">
    <source>
        <dbReference type="EMBL" id="KAJ8657894.1"/>
    </source>
</evidence>
<name>A0AAD7V220_9FUNG</name>
<protein>
    <recommendedName>
        <fullName evidence="2">Brl1/Brr6 domain-containing protein</fullName>
    </recommendedName>
</protein>
<dbReference type="InterPro" id="IPR040202">
    <property type="entry name" value="Brl1/Brr6"/>
</dbReference>
<dbReference type="Proteomes" id="UP001234581">
    <property type="component" value="Unassembled WGS sequence"/>
</dbReference>
<organism evidence="3 4">
    <name type="scientific">Lichtheimia ornata</name>
    <dbReference type="NCBI Taxonomy" id="688661"/>
    <lineage>
        <taxon>Eukaryota</taxon>
        <taxon>Fungi</taxon>
        <taxon>Fungi incertae sedis</taxon>
        <taxon>Mucoromycota</taxon>
        <taxon>Mucoromycotina</taxon>
        <taxon>Mucoromycetes</taxon>
        <taxon>Mucorales</taxon>
        <taxon>Lichtheimiaceae</taxon>
        <taxon>Lichtheimia</taxon>
    </lineage>
</organism>
<feature type="transmembrane region" description="Helical" evidence="1">
    <location>
        <begin position="35"/>
        <end position="56"/>
    </location>
</feature>
<dbReference type="GO" id="GO:0031965">
    <property type="term" value="C:nuclear membrane"/>
    <property type="evidence" value="ECO:0007669"/>
    <property type="project" value="InterPro"/>
</dbReference>
<dbReference type="GO" id="GO:0055088">
    <property type="term" value="P:lipid homeostasis"/>
    <property type="evidence" value="ECO:0007669"/>
    <property type="project" value="InterPro"/>
</dbReference>
<feature type="domain" description="Brl1/Brr6" evidence="2">
    <location>
        <begin position="29"/>
        <end position="156"/>
    </location>
</feature>
<dbReference type="SMART" id="SM01042">
    <property type="entry name" value="Brr6_like_C_C"/>
    <property type="match status" value="1"/>
</dbReference>
<reference evidence="3 4" key="1">
    <citation type="submission" date="2023-03" db="EMBL/GenBank/DDBJ databases">
        <title>Genome sequence of Lichtheimia ornata CBS 291.66.</title>
        <authorList>
            <person name="Mohabir J.T."/>
            <person name="Shea T.P."/>
            <person name="Kurbessoian T."/>
            <person name="Berby B."/>
            <person name="Fontaine J."/>
            <person name="Livny J."/>
            <person name="Gnirke A."/>
            <person name="Stajich J.E."/>
            <person name="Cuomo C.A."/>
        </authorList>
    </citation>
    <scope>NUCLEOTIDE SEQUENCE [LARGE SCALE GENOMIC DNA]</scope>
    <source>
        <strain evidence="3">CBS 291.66</strain>
    </source>
</reference>
<feature type="transmembrane region" description="Helical" evidence="1">
    <location>
        <begin position="139"/>
        <end position="157"/>
    </location>
</feature>
<dbReference type="GO" id="GO:0006998">
    <property type="term" value="P:nuclear envelope organization"/>
    <property type="evidence" value="ECO:0007669"/>
    <property type="project" value="InterPro"/>
</dbReference>
<dbReference type="PANTHER" id="PTHR28136">
    <property type="entry name" value="NUCLEUS EXPORT PROTEIN BRR6"/>
    <property type="match status" value="1"/>
</dbReference>
<dbReference type="AlphaFoldDB" id="A0AAD7V220"/>
<keyword evidence="1" id="KW-1133">Transmembrane helix</keyword>
<evidence type="ECO:0000259" key="2">
    <source>
        <dbReference type="SMART" id="SM01042"/>
    </source>
</evidence>
<dbReference type="EMBL" id="JARTCD010000028">
    <property type="protein sequence ID" value="KAJ8657894.1"/>
    <property type="molecule type" value="Genomic_DNA"/>
</dbReference>
<sequence>MLPRKRRKTAAHDTPTAITSFPQQAPLLFSNYFQLALHVLGIATLAIVIVLVFYTAQSEIDARLAQHLEALEEEKLQCSQQYHRNKCHLYTQSSLFGELCEQWQSCMNRGKGSIARSKIIMATYGEVVNALVEPLTVKTMAAICVILFSTLLGIALVN</sequence>
<gene>
    <name evidence="3" type="ORF">O0I10_006422</name>
</gene>
<dbReference type="PANTHER" id="PTHR28136:SF1">
    <property type="entry name" value="NUCLEUS EXPORT PROTEIN BRL1"/>
    <property type="match status" value="1"/>
</dbReference>
<dbReference type="Pfam" id="PF10104">
    <property type="entry name" value="Brr6_like_C_C"/>
    <property type="match status" value="1"/>
</dbReference>
<dbReference type="InterPro" id="IPR018767">
    <property type="entry name" value="Brl1/Brr6_dom"/>
</dbReference>
<keyword evidence="1" id="KW-0812">Transmembrane</keyword>
<keyword evidence="4" id="KW-1185">Reference proteome</keyword>
<dbReference type="RefSeq" id="XP_058342807.1">
    <property type="nucleotide sequence ID" value="XM_058486450.1"/>
</dbReference>
<evidence type="ECO:0000313" key="4">
    <source>
        <dbReference type="Proteomes" id="UP001234581"/>
    </source>
</evidence>